<reference evidence="1" key="1">
    <citation type="submission" date="2019-09" db="EMBL/GenBank/DDBJ databases">
        <authorList>
            <person name="Rodrigo-Torres L."/>
            <person name="Arahal R. D."/>
            <person name="Lucena T."/>
        </authorList>
    </citation>
    <scope>NUCLEOTIDE SEQUENCE</scope>
    <source>
        <strain evidence="1">ISS653</strain>
    </source>
</reference>
<keyword evidence="2" id="KW-1185">Reference proteome</keyword>
<sequence length="1105" mass="124413">MKKRYTIFFVINLFFSALCTSQDLAINEVMASNDSTIQDNDGDYEDWIEIYNYGTVAVNLEGFGLTDDPAVPFLWTFPAYIIQPNEFLLVWASDKDIAEVGQALHTNFKISSGGEDVILTNPEGGLVDQVPAVDLETDVSYGRQPDGTGDWLFFYTSTPGVSNTGTGLTELMTPPIFSHDSGLYNSSFDLTISHSNPNAEIIYTLDGSEPEQSNLAGTSFNYKNEYPLQTTDSPGPLLSGSYISNTYTASISIDDRSSEPDHLTTKNPHQFELITPIDPVRKATVIKAKAYVDGIASETVSKTFFVWAGGNPYDIPVISLQIQEDYLFDYNDGIYTSGVDFDTWRAENPDNNQYWRPEWSNYWRRGRDWEYPTSIEMFEPTSLNVVMNVNGGLRIHGNNSRARAIKNLRLYARSEYGGENTFEHDLFNVTIPDATLPNNTEFKRIMLRGNGSGGPVSYDVVFNRAMQPIYNGVARIQPAIHFINGEYWGLTAIRDRIDEHHFALNFDLDDEEIAIVGCRGVNCGLDEGEDADFDDYIAMRDFILNNDMADDANYEQAASLLDMKSYIDHMVLEIFSANDSYERNFWKVRTPVDNNYGDGKWRVTVQDFEASLNDDINWLGHWADPVNSSNEALLSSLIDNTDFQHQFMNRFADILNTVLGTSYFNDVVNFTFAEVSPYLVEDQDRYPKTDFYDSAEQSTLLSWGNTRPAAQREQIKNYFSLNSILDLTLNVSDAEAGFVRINTIEIQEETPGVAASPYPWTGKYFEAIPVSIEATAFPGYEFSHWSGDVSGTDPVLNITPSANMEIQANFEAIENPSEVVYFWLMDSNIPNDTPLTGLDATYASNELSATINYTSCLSGYPFTSDDPEWRTASLERKNSPTELNYVAEANNDIPYSADIMRGVQVKQPFRSGTLENYLEFVMPTTDLENIKFSFAVETNGAAESLLIDYWDGNAWSTDNLSNATESVPGDYEIMEFDFSNVSIANNNPDFRVRMRFDGADMFVDNGDEVRFNNIALRGESTLASKEFVQQNSIKVYPNPTYNFVKIEASHELKKLELFDILGKKVREYSVRGTQKQINLEELSAGIYLLKVSADGQHTTVKLIKQ</sequence>
<dbReference type="EMBL" id="CABVMM010000011">
    <property type="protein sequence ID" value="VVV01619.1"/>
    <property type="molecule type" value="Genomic_DNA"/>
</dbReference>
<accession>A0AC61YAU9</accession>
<gene>
    <name evidence="1" type="ORF">FVB9532_02912</name>
</gene>
<protein>
    <submittedName>
        <fullName evidence="1">Uncharacterized protein</fullName>
    </submittedName>
</protein>
<organism evidence="1 2">
    <name type="scientific">Mesonia oceanica</name>
    <dbReference type="NCBI Taxonomy" id="2687242"/>
    <lineage>
        <taxon>Bacteria</taxon>
        <taxon>Pseudomonadati</taxon>
        <taxon>Bacteroidota</taxon>
        <taxon>Flavobacteriia</taxon>
        <taxon>Flavobacteriales</taxon>
        <taxon>Flavobacteriaceae</taxon>
        <taxon>Mesonia</taxon>
    </lineage>
</organism>
<dbReference type="Proteomes" id="UP000356253">
    <property type="component" value="Unassembled WGS sequence"/>
</dbReference>
<evidence type="ECO:0000313" key="2">
    <source>
        <dbReference type="Proteomes" id="UP000356253"/>
    </source>
</evidence>
<comment type="caution">
    <text evidence="1">The sequence shown here is derived from an EMBL/GenBank/DDBJ whole genome shotgun (WGS) entry which is preliminary data.</text>
</comment>
<evidence type="ECO:0000313" key="1">
    <source>
        <dbReference type="EMBL" id="VVV01619.1"/>
    </source>
</evidence>
<proteinExistence type="predicted"/>
<name>A0AC61YAU9_9FLAO</name>